<proteinExistence type="inferred from homology"/>
<evidence type="ECO:0000256" key="7">
    <source>
        <dbReference type="ARBA" id="ARBA00023134"/>
    </source>
</evidence>
<evidence type="ECO:0000256" key="6">
    <source>
        <dbReference type="ARBA" id="ARBA00022927"/>
    </source>
</evidence>
<evidence type="ECO:0000256" key="3">
    <source>
        <dbReference type="ARBA" id="ARBA00022448"/>
    </source>
</evidence>
<comment type="similarity">
    <text evidence="2">Belongs to the small GTPase superfamily. Rab family.</text>
</comment>
<dbReference type="InterPro" id="IPR039677">
    <property type="entry name" value="RSG1"/>
</dbReference>
<dbReference type="AlphaFoldDB" id="A0A814HF38"/>
<comment type="caution">
    <text evidence="12">The sequence shown here is derived from an EMBL/GenBank/DDBJ whole genome shotgun (WGS) entry which is preliminary data.</text>
</comment>
<dbReference type="GO" id="GO:0005525">
    <property type="term" value="F:GTP binding"/>
    <property type="evidence" value="ECO:0007669"/>
    <property type="project" value="UniProtKB-KW"/>
</dbReference>
<dbReference type="EMBL" id="CAJNOI010000075">
    <property type="protein sequence ID" value="CAF1009015.1"/>
    <property type="molecule type" value="Genomic_DNA"/>
</dbReference>
<dbReference type="EMBL" id="CAJNOM010000823">
    <property type="protein sequence ID" value="CAF1568061.1"/>
    <property type="molecule type" value="Genomic_DNA"/>
</dbReference>
<dbReference type="Gene3D" id="3.40.50.300">
    <property type="entry name" value="P-loop containing nucleotide triphosphate hydrolases"/>
    <property type="match status" value="1"/>
</dbReference>
<dbReference type="GO" id="GO:0015031">
    <property type="term" value="P:protein transport"/>
    <property type="evidence" value="ECO:0007669"/>
    <property type="project" value="UniProtKB-KW"/>
</dbReference>
<keyword evidence="6" id="KW-0653">Protein transport</keyword>
<feature type="binding site" evidence="11">
    <location>
        <position position="93"/>
    </location>
    <ligand>
        <name>Mg(2+)</name>
        <dbReference type="ChEBI" id="CHEBI:18420"/>
    </ligand>
</feature>
<evidence type="ECO:0000313" key="12">
    <source>
        <dbReference type="EMBL" id="CAF1009015.1"/>
    </source>
</evidence>
<reference evidence="12" key="1">
    <citation type="submission" date="2021-02" db="EMBL/GenBank/DDBJ databases">
        <authorList>
            <person name="Nowell W R."/>
        </authorList>
    </citation>
    <scope>NUCLEOTIDE SEQUENCE</scope>
</reference>
<dbReference type="NCBIfam" id="TIGR00231">
    <property type="entry name" value="small_GTP"/>
    <property type="match status" value="1"/>
</dbReference>
<evidence type="ECO:0000256" key="4">
    <source>
        <dbReference type="ARBA" id="ARBA00022490"/>
    </source>
</evidence>
<dbReference type="Proteomes" id="UP000663877">
    <property type="component" value="Unassembled WGS sequence"/>
</dbReference>
<dbReference type="OrthoDB" id="10266641at2759"/>
<dbReference type="PANTHER" id="PTHR14983:SF1">
    <property type="entry name" value="CILIOGENESIS AND PLANAR POLARITY EFFECTOR 2"/>
    <property type="match status" value="1"/>
</dbReference>
<dbReference type="InterPro" id="IPR027417">
    <property type="entry name" value="P-loop_NTPase"/>
</dbReference>
<dbReference type="GO" id="GO:0046872">
    <property type="term" value="F:metal ion binding"/>
    <property type="evidence" value="ECO:0007669"/>
    <property type="project" value="UniProtKB-KW"/>
</dbReference>
<evidence type="ECO:0000256" key="10">
    <source>
        <dbReference type="PIRSR" id="PIRSR606689-1"/>
    </source>
</evidence>
<evidence type="ECO:0008006" key="16">
    <source>
        <dbReference type="Google" id="ProtNLM"/>
    </source>
</evidence>
<dbReference type="Pfam" id="PF00025">
    <property type="entry name" value="Arf"/>
    <property type="match status" value="1"/>
</dbReference>
<keyword evidence="8" id="KW-0206">Cytoskeleton</keyword>
<dbReference type="InterPro" id="IPR005225">
    <property type="entry name" value="Small_GTP-bd"/>
</dbReference>
<dbReference type="CDD" id="cd00882">
    <property type="entry name" value="Ras_like_GTPase"/>
    <property type="match status" value="1"/>
</dbReference>
<feature type="binding site" evidence="11">
    <location>
        <position position="74"/>
    </location>
    <ligand>
        <name>Mg(2+)</name>
        <dbReference type="ChEBI" id="CHEBI:18420"/>
    </ligand>
</feature>
<comment type="subcellular location">
    <subcellularLocation>
        <location evidence="1">Cytoplasm</location>
        <location evidence="1">Cytoskeleton</location>
        <location evidence="1">Cilium basal body</location>
    </subcellularLocation>
</comment>
<dbReference type="GO" id="GO:0003924">
    <property type="term" value="F:GTPase activity"/>
    <property type="evidence" value="ECO:0007669"/>
    <property type="project" value="InterPro"/>
</dbReference>
<feature type="binding site" evidence="10">
    <location>
        <begin position="67"/>
        <end position="74"/>
    </location>
    <ligand>
        <name>GTP</name>
        <dbReference type="ChEBI" id="CHEBI:37565"/>
    </ligand>
</feature>
<evidence type="ECO:0000256" key="11">
    <source>
        <dbReference type="PIRSR" id="PIRSR606689-2"/>
    </source>
</evidence>
<dbReference type="InterPro" id="IPR006689">
    <property type="entry name" value="Small_GTPase_ARF/SAR"/>
</dbReference>
<accession>A0A814HF38</accession>
<dbReference type="Proteomes" id="UP000663832">
    <property type="component" value="Unassembled WGS sequence"/>
</dbReference>
<evidence type="ECO:0000256" key="8">
    <source>
        <dbReference type="ARBA" id="ARBA00023212"/>
    </source>
</evidence>
<evidence type="ECO:0000313" key="13">
    <source>
        <dbReference type="EMBL" id="CAF1568061.1"/>
    </source>
</evidence>
<keyword evidence="5 10" id="KW-0547">Nucleotide-binding</keyword>
<dbReference type="PROSITE" id="PS51419">
    <property type="entry name" value="RAB"/>
    <property type="match status" value="1"/>
</dbReference>
<keyword evidence="9" id="KW-0966">Cell projection</keyword>
<sequence length="246" mass="28268">MTTLMTDNQSNTLLDHQWINSEQAAEYLKVIKDRSDNQLRDFSLLFSPALSATLVVKQYRYKILLIGKTGCGKTSLIRALMGKEFSTVNAQPTLGIQTTNVYWPVRVNQPNKPLFMFRLDFWDVGYTSSTRYDYIDSDSMDSVDMIIFVISAADRESFNELAALIEEKRKQSSTNRPFVSLIFITKFDQYAVLTDSDAKEFQARYNIPVYLFSNVYSNMRLATSYLNLIAEKLYKRDLELAGQVLS</sequence>
<keyword evidence="7 10" id="KW-0342">GTP-binding</keyword>
<evidence type="ECO:0000256" key="9">
    <source>
        <dbReference type="ARBA" id="ARBA00023273"/>
    </source>
</evidence>
<keyword evidence="11" id="KW-0460">Magnesium</keyword>
<gene>
    <name evidence="12" type="ORF">BJG266_LOCUS16359</name>
    <name evidence="13" type="ORF">QVE165_LOCUS48528</name>
</gene>
<keyword evidence="4" id="KW-0963">Cytoplasm</keyword>
<keyword evidence="3" id="KW-0813">Transport</keyword>
<evidence type="ECO:0000256" key="5">
    <source>
        <dbReference type="ARBA" id="ARBA00022741"/>
    </source>
</evidence>
<evidence type="ECO:0000313" key="15">
    <source>
        <dbReference type="Proteomes" id="UP000663877"/>
    </source>
</evidence>
<dbReference type="PANTHER" id="PTHR14983">
    <property type="entry name" value="CILIOGENESIS AND PLANAR POLARITY EFFECTOR 2"/>
    <property type="match status" value="1"/>
</dbReference>
<evidence type="ECO:0000256" key="2">
    <source>
        <dbReference type="ARBA" id="ARBA00006270"/>
    </source>
</evidence>
<dbReference type="SUPFAM" id="SSF52540">
    <property type="entry name" value="P-loop containing nucleoside triphosphate hydrolases"/>
    <property type="match status" value="1"/>
</dbReference>
<dbReference type="SMART" id="SM00175">
    <property type="entry name" value="RAB"/>
    <property type="match status" value="1"/>
</dbReference>
<keyword evidence="14" id="KW-1185">Reference proteome</keyword>
<protein>
    <recommendedName>
        <fullName evidence="16">Ciliogenesis and planar polarity effector 2</fullName>
    </recommendedName>
</protein>
<name>A0A814HF38_9BILA</name>
<keyword evidence="11" id="KW-0479">Metal-binding</keyword>
<organism evidence="12 15">
    <name type="scientific">Adineta steineri</name>
    <dbReference type="NCBI Taxonomy" id="433720"/>
    <lineage>
        <taxon>Eukaryota</taxon>
        <taxon>Metazoa</taxon>
        <taxon>Spiralia</taxon>
        <taxon>Gnathifera</taxon>
        <taxon>Rotifera</taxon>
        <taxon>Eurotatoria</taxon>
        <taxon>Bdelloidea</taxon>
        <taxon>Adinetida</taxon>
        <taxon>Adinetidae</taxon>
        <taxon>Adineta</taxon>
    </lineage>
</organism>
<evidence type="ECO:0000256" key="1">
    <source>
        <dbReference type="ARBA" id="ARBA00004120"/>
    </source>
</evidence>
<evidence type="ECO:0000313" key="14">
    <source>
        <dbReference type="Proteomes" id="UP000663832"/>
    </source>
</evidence>